<dbReference type="EC" id="2.3.-.-" evidence="4"/>
<dbReference type="GO" id="GO:0016746">
    <property type="term" value="F:acyltransferase activity"/>
    <property type="evidence" value="ECO:0007669"/>
    <property type="project" value="UniProtKB-KW"/>
</dbReference>
<keyword evidence="1 4" id="KW-0808">Transferase</keyword>
<keyword evidence="5" id="KW-1185">Reference proteome</keyword>
<dbReference type="PROSITE" id="PS51186">
    <property type="entry name" value="GNAT"/>
    <property type="match status" value="1"/>
</dbReference>
<feature type="domain" description="N-acetyltransferase" evidence="3">
    <location>
        <begin position="120"/>
        <end position="253"/>
    </location>
</feature>
<name>A0ABW3DGV5_9BACL</name>
<sequence>MEKDRAFIAFIEQLAANTWPSIVQQAYGGWKLRAAEGVTRRANSVWTCGDLPEGNWREEVNAFYSRRGLPVCYQISPASPPELDRLLELEGYRKEMVTTVMISSIEKVRACLNPPEDDYIILHSGPSGEWIDDFIAFEQFPVTRKLVYEKMFAAIGPRHTFLTLKNAREETIGVGTAIVERGWAGYTNVVIAPPFRRQGAGRRLVRALADWSGQNGASNLYLQVSADNEPAIALYTRSGYRPLYQYHYRIGGG</sequence>
<dbReference type="InterPro" id="IPR056935">
    <property type="entry name" value="Rv0428c-like_C"/>
</dbReference>
<evidence type="ECO:0000256" key="2">
    <source>
        <dbReference type="ARBA" id="ARBA00023315"/>
    </source>
</evidence>
<keyword evidence="2 4" id="KW-0012">Acyltransferase</keyword>
<evidence type="ECO:0000313" key="5">
    <source>
        <dbReference type="Proteomes" id="UP001597120"/>
    </source>
</evidence>
<dbReference type="Pfam" id="PF24553">
    <property type="entry name" value="Rv0428c_C"/>
    <property type="match status" value="1"/>
</dbReference>
<dbReference type="PANTHER" id="PTHR43420:SF12">
    <property type="entry name" value="N-ACETYLTRANSFERASE DOMAIN-CONTAINING PROTEIN"/>
    <property type="match status" value="1"/>
</dbReference>
<comment type="caution">
    <text evidence="4">The sequence shown here is derived from an EMBL/GenBank/DDBJ whole genome shotgun (WGS) entry which is preliminary data.</text>
</comment>
<dbReference type="Gene3D" id="3.40.630.30">
    <property type="match status" value="1"/>
</dbReference>
<proteinExistence type="predicted"/>
<accession>A0ABW3DGV5</accession>
<dbReference type="RefSeq" id="WP_379291879.1">
    <property type="nucleotide sequence ID" value="NZ_JBHTIU010000111.1"/>
</dbReference>
<dbReference type="Proteomes" id="UP001597120">
    <property type="component" value="Unassembled WGS sequence"/>
</dbReference>
<dbReference type="CDD" id="cd04301">
    <property type="entry name" value="NAT_SF"/>
    <property type="match status" value="1"/>
</dbReference>
<evidence type="ECO:0000256" key="1">
    <source>
        <dbReference type="ARBA" id="ARBA00022679"/>
    </source>
</evidence>
<protein>
    <submittedName>
        <fullName evidence="4">GNAT family N-acetyltransferase</fullName>
        <ecNumber evidence="4">2.3.-.-</ecNumber>
    </submittedName>
</protein>
<dbReference type="PANTHER" id="PTHR43420">
    <property type="entry name" value="ACETYLTRANSFERASE"/>
    <property type="match status" value="1"/>
</dbReference>
<gene>
    <name evidence="4" type="ORF">ACFQ03_25735</name>
</gene>
<dbReference type="InterPro" id="IPR050680">
    <property type="entry name" value="YpeA/RimI_acetyltransf"/>
</dbReference>
<organism evidence="4 5">
    <name type="scientific">Paenibacillus residui</name>
    <dbReference type="NCBI Taxonomy" id="629724"/>
    <lineage>
        <taxon>Bacteria</taxon>
        <taxon>Bacillati</taxon>
        <taxon>Bacillota</taxon>
        <taxon>Bacilli</taxon>
        <taxon>Bacillales</taxon>
        <taxon>Paenibacillaceae</taxon>
        <taxon>Paenibacillus</taxon>
    </lineage>
</organism>
<evidence type="ECO:0000313" key="4">
    <source>
        <dbReference type="EMBL" id="MFD0872530.1"/>
    </source>
</evidence>
<dbReference type="InterPro" id="IPR000182">
    <property type="entry name" value="GNAT_dom"/>
</dbReference>
<dbReference type="SUPFAM" id="SSF55729">
    <property type="entry name" value="Acyl-CoA N-acyltransferases (Nat)"/>
    <property type="match status" value="1"/>
</dbReference>
<evidence type="ECO:0000259" key="3">
    <source>
        <dbReference type="PROSITE" id="PS51186"/>
    </source>
</evidence>
<reference evidence="5" key="1">
    <citation type="journal article" date="2019" name="Int. J. Syst. Evol. Microbiol.">
        <title>The Global Catalogue of Microorganisms (GCM) 10K type strain sequencing project: providing services to taxonomists for standard genome sequencing and annotation.</title>
        <authorList>
            <consortium name="The Broad Institute Genomics Platform"/>
            <consortium name="The Broad Institute Genome Sequencing Center for Infectious Disease"/>
            <person name="Wu L."/>
            <person name="Ma J."/>
        </authorList>
    </citation>
    <scope>NUCLEOTIDE SEQUENCE [LARGE SCALE GENOMIC DNA]</scope>
    <source>
        <strain evidence="5">CCUG 57263</strain>
    </source>
</reference>
<dbReference type="InterPro" id="IPR016181">
    <property type="entry name" value="Acyl_CoA_acyltransferase"/>
</dbReference>
<dbReference type="EMBL" id="JBHTIU010000111">
    <property type="protein sequence ID" value="MFD0872530.1"/>
    <property type="molecule type" value="Genomic_DNA"/>
</dbReference>